<dbReference type="RefSeq" id="XP_030976261.1">
    <property type="nucleotide sequence ID" value="XM_031132275.1"/>
</dbReference>
<evidence type="ECO:0000259" key="2">
    <source>
        <dbReference type="Pfam" id="PF14479"/>
    </source>
</evidence>
<gene>
    <name evidence="4" type="ORF">PgNI_12323</name>
</gene>
<dbReference type="Gene3D" id="1.20.120.1020">
    <property type="entry name" value="Prion-inhibition and propagation, HeLo domain"/>
    <property type="match status" value="1"/>
</dbReference>
<sequence length="234" mass="26421">MTGLEGIWAASGLASLFNTAIASFDYILVAKQAATRPQSLLVQLDSAQLRLTRWGEAAGIAGWEVKDENSMKESGSFQLNETQEKQTIKTFLAVSTLFEECQKLCHGERKKDSSAITNEISPFDQGSGNWNLTYRYLHRQMQGTVNSRRNKVSVAQRVKFAFYQKKHLEDFIKDINCHIDNLYTIYDPPAENLAELSKVEVKKILEAVEELRVASKNDPILRFAVETILKQEAS</sequence>
<dbReference type="Pfam" id="PF14479">
    <property type="entry name" value="HeLo"/>
    <property type="match status" value="1"/>
</dbReference>
<evidence type="ECO:0000313" key="3">
    <source>
        <dbReference type="Proteomes" id="UP000515153"/>
    </source>
</evidence>
<dbReference type="InterPro" id="IPR038305">
    <property type="entry name" value="HeLo_sf"/>
</dbReference>
<dbReference type="KEGG" id="pgri:PgNI_12323"/>
<keyword evidence="3" id="KW-1185">Reference proteome</keyword>
<dbReference type="PANTHER" id="PTHR37542">
    <property type="entry name" value="HELO DOMAIN-CONTAINING PROTEIN-RELATED"/>
    <property type="match status" value="1"/>
</dbReference>
<protein>
    <recommendedName>
        <fullName evidence="2">Prion-inhibition and propagation HeLo domain-containing protein</fullName>
    </recommendedName>
</protein>
<evidence type="ECO:0000256" key="1">
    <source>
        <dbReference type="SAM" id="Phobius"/>
    </source>
</evidence>
<reference evidence="4" key="2">
    <citation type="submission" date="2019-10" db="EMBL/GenBank/DDBJ databases">
        <authorList>
            <consortium name="NCBI Genome Project"/>
        </authorList>
    </citation>
    <scope>NUCLEOTIDE SEQUENCE</scope>
    <source>
        <strain evidence="4">NI907</strain>
    </source>
</reference>
<feature type="domain" description="Prion-inhibition and propagation HeLo" evidence="2">
    <location>
        <begin position="10"/>
        <end position="212"/>
    </location>
</feature>
<feature type="transmembrane region" description="Helical" evidence="1">
    <location>
        <begin position="6"/>
        <end position="29"/>
    </location>
</feature>
<keyword evidence="1" id="KW-1133">Transmembrane helix</keyword>
<proteinExistence type="predicted"/>
<dbReference type="InterPro" id="IPR029498">
    <property type="entry name" value="HeLo_dom"/>
</dbReference>
<dbReference type="GeneID" id="41967180"/>
<keyword evidence="1" id="KW-0472">Membrane</keyword>
<name>A0A6P8AMZ7_PYRGI</name>
<organism evidence="3 4">
    <name type="scientific">Pyricularia grisea</name>
    <name type="common">Crabgrass-specific blast fungus</name>
    <name type="synonym">Magnaporthe grisea</name>
    <dbReference type="NCBI Taxonomy" id="148305"/>
    <lineage>
        <taxon>Eukaryota</taxon>
        <taxon>Fungi</taxon>
        <taxon>Dikarya</taxon>
        <taxon>Ascomycota</taxon>
        <taxon>Pezizomycotina</taxon>
        <taxon>Sordariomycetes</taxon>
        <taxon>Sordariomycetidae</taxon>
        <taxon>Magnaporthales</taxon>
        <taxon>Pyriculariaceae</taxon>
        <taxon>Pyricularia</taxon>
    </lineage>
</organism>
<keyword evidence="1" id="KW-0812">Transmembrane</keyword>
<reference evidence="4" key="1">
    <citation type="journal article" date="2019" name="Mol. Biol. Evol.">
        <title>Blast fungal genomes show frequent chromosomal changes, gene gains and losses, and effector gene turnover.</title>
        <authorList>
            <person name="Gomez Luciano L.B."/>
            <person name="Jason Tsai I."/>
            <person name="Chuma I."/>
            <person name="Tosa Y."/>
            <person name="Chen Y.H."/>
            <person name="Li J.Y."/>
            <person name="Li M.Y."/>
            <person name="Jade Lu M.Y."/>
            <person name="Nakayashiki H."/>
            <person name="Li W.H."/>
        </authorList>
    </citation>
    <scope>NUCLEOTIDE SEQUENCE</scope>
    <source>
        <strain evidence="4">NI907</strain>
    </source>
</reference>
<dbReference type="Proteomes" id="UP000515153">
    <property type="component" value="Unplaced"/>
</dbReference>
<dbReference type="PANTHER" id="PTHR37542:SF3">
    <property type="entry name" value="PRION-INHIBITION AND PROPAGATION HELO DOMAIN-CONTAINING PROTEIN"/>
    <property type="match status" value="1"/>
</dbReference>
<dbReference type="AlphaFoldDB" id="A0A6P8AMZ7"/>
<evidence type="ECO:0000313" key="4">
    <source>
        <dbReference type="RefSeq" id="XP_030976261.1"/>
    </source>
</evidence>
<reference evidence="4" key="3">
    <citation type="submission" date="2025-08" db="UniProtKB">
        <authorList>
            <consortium name="RefSeq"/>
        </authorList>
    </citation>
    <scope>IDENTIFICATION</scope>
    <source>
        <strain evidence="4">NI907</strain>
    </source>
</reference>
<accession>A0A6P8AMZ7</accession>